<dbReference type="InterPro" id="IPR013785">
    <property type="entry name" value="Aldolase_TIM"/>
</dbReference>
<comment type="catalytic activity">
    <reaction evidence="1 8">
        <text>1-(2-carboxyphenylamino)-1-deoxy-D-ribulose 5-phosphate + H(+) = (1S,2R)-1-C-(indol-3-yl)glycerol 3-phosphate + CO2 + H2O</text>
        <dbReference type="Rhea" id="RHEA:23476"/>
        <dbReference type="ChEBI" id="CHEBI:15377"/>
        <dbReference type="ChEBI" id="CHEBI:15378"/>
        <dbReference type="ChEBI" id="CHEBI:16526"/>
        <dbReference type="ChEBI" id="CHEBI:58613"/>
        <dbReference type="ChEBI" id="CHEBI:58866"/>
        <dbReference type="EC" id="4.1.1.48"/>
    </reaction>
</comment>
<protein>
    <recommendedName>
        <fullName evidence="8">Indole-3-glycerol phosphate synthase</fullName>
        <shortName evidence="8">IGPS</shortName>
        <ecNumber evidence="8">4.1.1.48</ecNumber>
    </recommendedName>
</protein>
<dbReference type="PANTHER" id="PTHR22854:SF2">
    <property type="entry name" value="INDOLE-3-GLYCEROL-PHOSPHATE SYNTHASE"/>
    <property type="match status" value="1"/>
</dbReference>
<dbReference type="InterPro" id="IPR011060">
    <property type="entry name" value="RibuloseP-bd_barrel"/>
</dbReference>
<dbReference type="EC" id="4.1.1.48" evidence="8"/>
<dbReference type="InterPro" id="IPR013798">
    <property type="entry name" value="Indole-3-glycerol_P_synth_dom"/>
</dbReference>
<evidence type="ECO:0000256" key="3">
    <source>
        <dbReference type="ARBA" id="ARBA00022605"/>
    </source>
</evidence>
<evidence type="ECO:0000256" key="2">
    <source>
        <dbReference type="ARBA" id="ARBA00004696"/>
    </source>
</evidence>
<evidence type="ECO:0000256" key="6">
    <source>
        <dbReference type="ARBA" id="ARBA00023141"/>
    </source>
</evidence>
<keyword evidence="11" id="KW-1185">Reference proteome</keyword>
<feature type="domain" description="Indole-3-glycerol phosphate synthase" evidence="9">
    <location>
        <begin position="7"/>
        <end position="257"/>
    </location>
</feature>
<dbReference type="Gene3D" id="3.20.20.70">
    <property type="entry name" value="Aldolase class I"/>
    <property type="match status" value="1"/>
</dbReference>
<keyword evidence="5 8" id="KW-0822">Tryptophan biosynthesis</keyword>
<evidence type="ECO:0000313" key="11">
    <source>
        <dbReference type="Proteomes" id="UP001515943"/>
    </source>
</evidence>
<dbReference type="NCBIfam" id="NF001369">
    <property type="entry name" value="PRK00278.1-1"/>
    <property type="match status" value="1"/>
</dbReference>
<comment type="caution">
    <text evidence="10">The sequence shown here is derived from an EMBL/GenBank/DDBJ whole genome shotgun (WGS) entry which is preliminary data.</text>
</comment>
<dbReference type="PROSITE" id="PS00614">
    <property type="entry name" value="IGPS"/>
    <property type="match status" value="1"/>
</dbReference>
<evidence type="ECO:0000256" key="4">
    <source>
        <dbReference type="ARBA" id="ARBA00022793"/>
    </source>
</evidence>
<name>A0ABX1FYR1_9PSEU</name>
<proteinExistence type="inferred from homology"/>
<keyword evidence="3 8" id="KW-0028">Amino-acid biosynthesis</keyword>
<dbReference type="EMBL" id="VSRL01000365">
    <property type="protein sequence ID" value="NKE63493.1"/>
    <property type="molecule type" value="Genomic_DNA"/>
</dbReference>
<dbReference type="PANTHER" id="PTHR22854">
    <property type="entry name" value="TRYPTOPHAN BIOSYNTHESIS PROTEIN"/>
    <property type="match status" value="1"/>
</dbReference>
<accession>A0ABX1FYR1</accession>
<dbReference type="CDD" id="cd00331">
    <property type="entry name" value="IGPS"/>
    <property type="match status" value="1"/>
</dbReference>
<keyword evidence="6 8" id="KW-0057">Aromatic amino acid biosynthesis</keyword>
<dbReference type="Proteomes" id="UP001515943">
    <property type="component" value="Unassembled WGS sequence"/>
</dbReference>
<evidence type="ECO:0000259" key="9">
    <source>
        <dbReference type="Pfam" id="PF00218"/>
    </source>
</evidence>
<evidence type="ECO:0000256" key="1">
    <source>
        <dbReference type="ARBA" id="ARBA00001633"/>
    </source>
</evidence>
<dbReference type="SUPFAM" id="SSF51366">
    <property type="entry name" value="Ribulose-phoshate binding barrel"/>
    <property type="match status" value="1"/>
</dbReference>
<evidence type="ECO:0000256" key="5">
    <source>
        <dbReference type="ARBA" id="ARBA00022822"/>
    </source>
</evidence>
<dbReference type="GO" id="GO:0004425">
    <property type="term" value="F:indole-3-glycerol-phosphate synthase activity"/>
    <property type="evidence" value="ECO:0007669"/>
    <property type="project" value="UniProtKB-EC"/>
</dbReference>
<evidence type="ECO:0000256" key="8">
    <source>
        <dbReference type="HAMAP-Rule" id="MF_00134"/>
    </source>
</evidence>
<evidence type="ECO:0000256" key="7">
    <source>
        <dbReference type="ARBA" id="ARBA00023239"/>
    </source>
</evidence>
<comment type="similarity">
    <text evidence="8">Belongs to the TrpC family.</text>
</comment>
<comment type="pathway">
    <text evidence="2 8">Amino-acid biosynthesis; L-tryptophan biosynthesis; L-tryptophan from chorismate: step 4/5.</text>
</comment>
<keyword evidence="7 8" id="KW-0456">Lyase</keyword>
<dbReference type="InterPro" id="IPR045186">
    <property type="entry name" value="Indole-3-glycerol_P_synth"/>
</dbReference>
<reference evidence="10 11" key="1">
    <citation type="submission" date="2019-08" db="EMBL/GenBank/DDBJ databases">
        <title>Lentzea from Indian Himalayas.</title>
        <authorList>
            <person name="Mandal S."/>
            <person name="Mallick Gupta A."/>
            <person name="Maiti P.K."/>
            <person name="Sarkar J."/>
            <person name="Mandal S."/>
        </authorList>
    </citation>
    <scope>NUCLEOTIDE SEQUENCE [LARGE SCALE GENOMIC DNA]</scope>
    <source>
        <strain evidence="10 11">PSKA42</strain>
    </source>
</reference>
<dbReference type="Pfam" id="PF00218">
    <property type="entry name" value="IGPS"/>
    <property type="match status" value="1"/>
</dbReference>
<evidence type="ECO:0000313" key="10">
    <source>
        <dbReference type="EMBL" id="NKE63493.1"/>
    </source>
</evidence>
<dbReference type="InterPro" id="IPR001468">
    <property type="entry name" value="Indole-3-GlycerolPSynthase_CS"/>
</dbReference>
<dbReference type="HAMAP" id="MF_00134_B">
    <property type="entry name" value="IGPS_B"/>
    <property type="match status" value="1"/>
</dbReference>
<organism evidence="10 11">
    <name type="scientific">Lentzea indica</name>
    <dbReference type="NCBI Taxonomy" id="2604800"/>
    <lineage>
        <taxon>Bacteria</taxon>
        <taxon>Bacillati</taxon>
        <taxon>Actinomycetota</taxon>
        <taxon>Actinomycetes</taxon>
        <taxon>Pseudonocardiales</taxon>
        <taxon>Pseudonocardiaceae</taxon>
        <taxon>Lentzea</taxon>
    </lineage>
</organism>
<gene>
    <name evidence="8 10" type="primary">trpC</name>
    <name evidence="10" type="ORF">FXN61_44965</name>
</gene>
<keyword evidence="4 8" id="KW-0210">Decarboxylase</keyword>
<sequence length="263" mass="27891">MTVTVLDGILLGVREDLAQRQSEVPLAEVKARVADAPPALDPLPAFRSPGVSIIAEVKRKSPSKGELAVIPDPAALAADYAQGGAAAISVLTEQRRFGGSLDDLAAVRAQVDVPVLRKDFIVTPYQLWEARAWGADLALLMVVSLPGGLLEDLHGLACELGLTPLVEVHTEDELARAAELGAEVVGVNARDLTTLEVDRAVFRKLAPHLPEGAVKVAESGVTGPEDVAEYHGWGADVVLVGEALVRSGDPRSSVREFIRQARR</sequence>